<keyword evidence="2" id="KW-1185">Reference proteome</keyword>
<sequence length="67" mass="7795">MSFHRTRKLFSVLTAYQNYLCCHVTYIRVMETLRSLGAGETAQRPLSETERNFFRNSSRFASRAVST</sequence>
<reference evidence="1 2" key="1">
    <citation type="journal article" date="2023" name="Arcadia Sci">
        <title>De novo assembly of a long-read Amblyomma americanum tick genome.</title>
        <authorList>
            <person name="Chou S."/>
            <person name="Poskanzer K.E."/>
            <person name="Rollins M."/>
            <person name="Thuy-Boun P.S."/>
        </authorList>
    </citation>
    <scope>NUCLEOTIDE SEQUENCE [LARGE SCALE GENOMIC DNA]</scope>
    <source>
        <strain evidence="1">F_SG_1</strain>
        <tissue evidence="1">Salivary glands</tissue>
    </source>
</reference>
<proteinExistence type="predicted"/>
<comment type="caution">
    <text evidence="1">The sequence shown here is derived from an EMBL/GenBank/DDBJ whole genome shotgun (WGS) entry which is preliminary data.</text>
</comment>
<evidence type="ECO:0000313" key="1">
    <source>
        <dbReference type="EMBL" id="KAK8760025.1"/>
    </source>
</evidence>
<organism evidence="1 2">
    <name type="scientific">Amblyomma americanum</name>
    <name type="common">Lone star tick</name>
    <dbReference type="NCBI Taxonomy" id="6943"/>
    <lineage>
        <taxon>Eukaryota</taxon>
        <taxon>Metazoa</taxon>
        <taxon>Ecdysozoa</taxon>
        <taxon>Arthropoda</taxon>
        <taxon>Chelicerata</taxon>
        <taxon>Arachnida</taxon>
        <taxon>Acari</taxon>
        <taxon>Parasitiformes</taxon>
        <taxon>Ixodida</taxon>
        <taxon>Ixodoidea</taxon>
        <taxon>Ixodidae</taxon>
        <taxon>Amblyomminae</taxon>
        <taxon>Amblyomma</taxon>
    </lineage>
</organism>
<dbReference type="EMBL" id="JARKHS020032432">
    <property type="protein sequence ID" value="KAK8760025.1"/>
    <property type="molecule type" value="Genomic_DNA"/>
</dbReference>
<evidence type="ECO:0000313" key="2">
    <source>
        <dbReference type="Proteomes" id="UP001321473"/>
    </source>
</evidence>
<dbReference type="Proteomes" id="UP001321473">
    <property type="component" value="Unassembled WGS sequence"/>
</dbReference>
<gene>
    <name evidence="1" type="ORF">V5799_028709</name>
</gene>
<protein>
    <submittedName>
        <fullName evidence="1">Uncharacterized protein</fullName>
    </submittedName>
</protein>
<accession>A0AAQ4DC35</accession>
<name>A0AAQ4DC35_AMBAM</name>
<dbReference type="AlphaFoldDB" id="A0AAQ4DC35"/>